<keyword evidence="3" id="KW-1185">Reference proteome</keyword>
<feature type="compositionally biased region" description="Basic and acidic residues" evidence="1">
    <location>
        <begin position="1"/>
        <end position="16"/>
    </location>
</feature>
<protein>
    <submittedName>
        <fullName evidence="2">Uncharacterized protein</fullName>
    </submittedName>
</protein>
<evidence type="ECO:0000256" key="1">
    <source>
        <dbReference type="SAM" id="MobiDB-lite"/>
    </source>
</evidence>
<sequence length="95" mass="10414">MVGENRRYERYARPVDPETETEASALRTIAGLLEGGTALITDRRLAGRVAEIFRATAVELSAGRPVPLPVRRSVRRTADTVRGLLDPRRRSEGGG</sequence>
<gene>
    <name evidence="2" type="ORF">SAMN05216207_105116</name>
</gene>
<accession>A0A1I5GUL6</accession>
<feature type="region of interest" description="Disordered" evidence="1">
    <location>
        <begin position="1"/>
        <end position="22"/>
    </location>
</feature>
<reference evidence="2 3" key="1">
    <citation type="submission" date="2016-10" db="EMBL/GenBank/DDBJ databases">
        <authorList>
            <person name="de Groot N.N."/>
        </authorList>
    </citation>
    <scope>NUCLEOTIDE SEQUENCE [LARGE SCALE GENOMIC DNA]</scope>
    <source>
        <strain evidence="2 3">CGMCC 4.1877</strain>
    </source>
</reference>
<dbReference type="Proteomes" id="UP000199614">
    <property type="component" value="Unassembled WGS sequence"/>
</dbReference>
<dbReference type="RefSeq" id="WP_245773882.1">
    <property type="nucleotide sequence ID" value="NZ_FOUY01000051.1"/>
</dbReference>
<name>A0A1I5GUL6_PSUAM</name>
<dbReference type="STRING" id="260086.SAMN05216207_105116"/>
<organism evidence="2 3">
    <name type="scientific">Pseudonocardia ammonioxydans</name>
    <dbReference type="NCBI Taxonomy" id="260086"/>
    <lineage>
        <taxon>Bacteria</taxon>
        <taxon>Bacillati</taxon>
        <taxon>Actinomycetota</taxon>
        <taxon>Actinomycetes</taxon>
        <taxon>Pseudonocardiales</taxon>
        <taxon>Pseudonocardiaceae</taxon>
        <taxon>Pseudonocardia</taxon>
    </lineage>
</organism>
<evidence type="ECO:0000313" key="2">
    <source>
        <dbReference type="EMBL" id="SFO39702.1"/>
    </source>
</evidence>
<evidence type="ECO:0000313" key="3">
    <source>
        <dbReference type="Proteomes" id="UP000199614"/>
    </source>
</evidence>
<dbReference type="EMBL" id="FOUY01000051">
    <property type="protein sequence ID" value="SFO39702.1"/>
    <property type="molecule type" value="Genomic_DNA"/>
</dbReference>
<proteinExistence type="predicted"/>
<dbReference type="AlphaFoldDB" id="A0A1I5GUL6"/>